<feature type="signal peptide" evidence="3">
    <location>
        <begin position="1"/>
        <end position="25"/>
    </location>
</feature>
<sequence>MNASKLFYAAIIMLLGHCWAASALAQDVSAAPLTIGESVQFTSSVLNESRQLNIYLPQSYSHNPTQSYPVIYLLDGSMDEDFLHIAGLSQFAAYPWIGMLPESIVVGIANVDRKRDFTAAPNNPQDQRDFPTAGGSAKFIQMLAEEIQPLIKQRYRSNGQRTLIGQSLGGLVATEILFKRPELFDNYIVISPSLWWNQGALLNAPLPTFKQPVAVFVGVGKEGAEMENLAKQLFEKLDKQASPQLQVSFQYFPQLDHGDALHLAVYAAFEQLFSVPAVH</sequence>
<keyword evidence="2 4" id="KW-0378">Hydrolase</keyword>
<evidence type="ECO:0000313" key="4">
    <source>
        <dbReference type="EMBL" id="MCS4557408.1"/>
    </source>
</evidence>
<comment type="similarity">
    <text evidence="1">Belongs to the esterase D family.</text>
</comment>
<feature type="chain" id="PRO_5045839256" evidence="3">
    <location>
        <begin position="26"/>
        <end position="279"/>
    </location>
</feature>
<dbReference type="InterPro" id="IPR000801">
    <property type="entry name" value="Esterase-like"/>
</dbReference>
<gene>
    <name evidence="4" type="ORF">L9G74_13230</name>
</gene>
<reference evidence="4 5" key="1">
    <citation type="submission" date="2022-02" db="EMBL/GenBank/DDBJ databases">
        <authorList>
            <person name="Zhuang L."/>
        </authorList>
    </citation>
    <scope>NUCLEOTIDE SEQUENCE [LARGE SCALE GENOMIC DNA]</scope>
    <source>
        <strain evidence="4 5">C32</strain>
    </source>
</reference>
<dbReference type="EMBL" id="JAKOGG010000009">
    <property type="protein sequence ID" value="MCS4557408.1"/>
    <property type="molecule type" value="Genomic_DNA"/>
</dbReference>
<reference evidence="5" key="2">
    <citation type="submission" date="2023-07" db="EMBL/GenBank/DDBJ databases">
        <title>Shewanella mangrovi sp. nov., an acetaldehyde- degrading bacterium isolated from mangrove sediment.</title>
        <authorList>
            <person name="Liu Y."/>
        </authorList>
    </citation>
    <scope>NUCLEOTIDE SEQUENCE [LARGE SCALE GENOMIC DNA]</scope>
    <source>
        <strain evidence="5">C32</strain>
    </source>
</reference>
<dbReference type="GO" id="GO:0016787">
    <property type="term" value="F:hydrolase activity"/>
    <property type="evidence" value="ECO:0007669"/>
    <property type="project" value="UniProtKB-KW"/>
</dbReference>
<dbReference type="RefSeq" id="WP_238896886.1">
    <property type="nucleotide sequence ID" value="NZ_JAKOGG010000009.1"/>
</dbReference>
<organism evidence="4 5">
    <name type="scientific">Shewanella electrica</name>
    <dbReference type="NCBI Taxonomy" id="515560"/>
    <lineage>
        <taxon>Bacteria</taxon>
        <taxon>Pseudomonadati</taxon>
        <taxon>Pseudomonadota</taxon>
        <taxon>Gammaproteobacteria</taxon>
        <taxon>Alteromonadales</taxon>
        <taxon>Shewanellaceae</taxon>
        <taxon>Shewanella</taxon>
    </lineage>
</organism>
<accession>A0ABT2FMC0</accession>
<dbReference type="PANTHER" id="PTHR40841">
    <property type="entry name" value="SIDEROPHORE TRIACETYLFUSARININE C ESTERASE"/>
    <property type="match status" value="1"/>
</dbReference>
<proteinExistence type="inferred from homology"/>
<dbReference type="Pfam" id="PF00756">
    <property type="entry name" value="Esterase"/>
    <property type="match status" value="1"/>
</dbReference>
<evidence type="ECO:0000256" key="3">
    <source>
        <dbReference type="SAM" id="SignalP"/>
    </source>
</evidence>
<evidence type="ECO:0000313" key="5">
    <source>
        <dbReference type="Proteomes" id="UP001201549"/>
    </source>
</evidence>
<dbReference type="Proteomes" id="UP001201549">
    <property type="component" value="Unassembled WGS sequence"/>
</dbReference>
<keyword evidence="3" id="KW-0732">Signal</keyword>
<evidence type="ECO:0000256" key="2">
    <source>
        <dbReference type="ARBA" id="ARBA00022801"/>
    </source>
</evidence>
<dbReference type="Gene3D" id="3.40.50.1820">
    <property type="entry name" value="alpha/beta hydrolase"/>
    <property type="match status" value="1"/>
</dbReference>
<dbReference type="InterPro" id="IPR029058">
    <property type="entry name" value="AB_hydrolase_fold"/>
</dbReference>
<name>A0ABT2FMC0_9GAMM</name>
<comment type="caution">
    <text evidence="4">The sequence shown here is derived from an EMBL/GenBank/DDBJ whole genome shotgun (WGS) entry which is preliminary data.</text>
</comment>
<keyword evidence="5" id="KW-1185">Reference proteome</keyword>
<evidence type="ECO:0000256" key="1">
    <source>
        <dbReference type="ARBA" id="ARBA00005622"/>
    </source>
</evidence>
<dbReference type="InterPro" id="IPR052558">
    <property type="entry name" value="Siderophore_Hydrolase_D"/>
</dbReference>
<dbReference type="PANTHER" id="PTHR40841:SF2">
    <property type="entry name" value="SIDEROPHORE-DEGRADING ESTERASE (EUROFUNG)"/>
    <property type="match status" value="1"/>
</dbReference>
<protein>
    <submittedName>
        <fullName evidence="4">Alpha/beta hydrolase-fold protein</fullName>
    </submittedName>
</protein>
<dbReference type="SUPFAM" id="SSF53474">
    <property type="entry name" value="alpha/beta-Hydrolases"/>
    <property type="match status" value="1"/>
</dbReference>